<dbReference type="EMBL" id="BONY01000002">
    <property type="protein sequence ID" value="GIH02549.1"/>
    <property type="molecule type" value="Genomic_DNA"/>
</dbReference>
<protein>
    <submittedName>
        <fullName evidence="1">Uncharacterized protein</fullName>
    </submittedName>
</protein>
<reference evidence="1" key="1">
    <citation type="submission" date="2021-01" db="EMBL/GenBank/DDBJ databases">
        <title>Whole genome shotgun sequence of Rhizocola hellebori NBRC 109834.</title>
        <authorList>
            <person name="Komaki H."/>
            <person name="Tamura T."/>
        </authorList>
    </citation>
    <scope>NUCLEOTIDE SEQUENCE</scope>
    <source>
        <strain evidence="1">NBRC 109834</strain>
    </source>
</reference>
<name>A0A8J3Q2L9_9ACTN</name>
<dbReference type="Proteomes" id="UP000612899">
    <property type="component" value="Unassembled WGS sequence"/>
</dbReference>
<accession>A0A8J3Q2L9</accession>
<dbReference type="RefSeq" id="WP_203906480.1">
    <property type="nucleotide sequence ID" value="NZ_BONY01000002.1"/>
</dbReference>
<evidence type="ECO:0000313" key="2">
    <source>
        <dbReference type="Proteomes" id="UP000612899"/>
    </source>
</evidence>
<dbReference type="AlphaFoldDB" id="A0A8J3Q2L9"/>
<comment type="caution">
    <text evidence="1">The sequence shown here is derived from an EMBL/GenBank/DDBJ whole genome shotgun (WGS) entry which is preliminary data.</text>
</comment>
<proteinExistence type="predicted"/>
<sequence>MSNFEGRASLDLLDGSRQHGDARLSGQVDQDGLESWSGTFLPDDPHADYFGSVGENISLELSTGARGRAMLQQEEAGSSVRLVGSGPFPA</sequence>
<evidence type="ECO:0000313" key="1">
    <source>
        <dbReference type="EMBL" id="GIH02549.1"/>
    </source>
</evidence>
<organism evidence="1 2">
    <name type="scientific">Rhizocola hellebori</name>
    <dbReference type="NCBI Taxonomy" id="1392758"/>
    <lineage>
        <taxon>Bacteria</taxon>
        <taxon>Bacillati</taxon>
        <taxon>Actinomycetota</taxon>
        <taxon>Actinomycetes</taxon>
        <taxon>Micromonosporales</taxon>
        <taxon>Micromonosporaceae</taxon>
        <taxon>Rhizocola</taxon>
    </lineage>
</organism>
<keyword evidence="2" id="KW-1185">Reference proteome</keyword>
<gene>
    <name evidence="1" type="ORF">Rhe02_06160</name>
</gene>